<evidence type="ECO:0000313" key="1">
    <source>
        <dbReference type="EMBL" id="KAF5725961.1"/>
    </source>
</evidence>
<comment type="caution">
    <text evidence="1">The sequence shown here is derived from an EMBL/GenBank/DDBJ whole genome shotgun (WGS) entry which is preliminary data.</text>
</comment>
<reference evidence="1 2" key="1">
    <citation type="journal article" date="2020" name="Nat. Commun.">
        <title>Genome of Tripterygium wilfordii and identification of cytochrome P450 involved in triptolide biosynthesis.</title>
        <authorList>
            <person name="Tu L."/>
            <person name="Su P."/>
            <person name="Zhang Z."/>
            <person name="Gao L."/>
            <person name="Wang J."/>
            <person name="Hu T."/>
            <person name="Zhou J."/>
            <person name="Zhang Y."/>
            <person name="Zhao Y."/>
            <person name="Liu Y."/>
            <person name="Song Y."/>
            <person name="Tong Y."/>
            <person name="Lu Y."/>
            <person name="Yang J."/>
            <person name="Xu C."/>
            <person name="Jia M."/>
            <person name="Peters R.J."/>
            <person name="Huang L."/>
            <person name="Gao W."/>
        </authorList>
    </citation>
    <scope>NUCLEOTIDE SEQUENCE [LARGE SCALE GENOMIC DNA]</scope>
    <source>
        <strain evidence="2">cv. XIE 37</strain>
        <tissue evidence="1">Leaf</tissue>
    </source>
</reference>
<dbReference type="AlphaFoldDB" id="A0A7J7BVR4"/>
<dbReference type="EMBL" id="JAAARO010000023">
    <property type="protein sequence ID" value="KAF5725961.1"/>
    <property type="molecule type" value="Genomic_DNA"/>
</dbReference>
<dbReference type="PANTHER" id="PTHR35510:SF1">
    <property type="entry name" value="DBH-LIKE MONOOXYGENASE"/>
    <property type="match status" value="1"/>
</dbReference>
<sequence>MATAYMPMRLKRKDLEQVNEDFSDFSLSSPARKIRRLDADLPPIMEEEEAVPQLPQAPIVDHVFEDELPFTNQNEERALVLFKPVNSHLLTHPSSLAPNFSVDSDIISGLKNQFPWFRNHGSHLKIAEVEEDNEDNVNAKECMAVVPWVPSQCLRTVDLNIPSAEAPLELMEDEEMGEAAMEIEDSNASAELGYMNDSFGGVRGRDGLHQWQEQHCMTPQLPKNISTPITWFR</sequence>
<dbReference type="Proteomes" id="UP000593562">
    <property type="component" value="Unassembled WGS sequence"/>
</dbReference>
<dbReference type="FunCoup" id="A0A7J7BVR4">
    <property type="interactions" value="1795"/>
</dbReference>
<evidence type="ECO:0000313" key="2">
    <source>
        <dbReference type="Proteomes" id="UP000593562"/>
    </source>
</evidence>
<organism evidence="1 2">
    <name type="scientific">Tripterygium wilfordii</name>
    <name type="common">Thunder God vine</name>
    <dbReference type="NCBI Taxonomy" id="458696"/>
    <lineage>
        <taxon>Eukaryota</taxon>
        <taxon>Viridiplantae</taxon>
        <taxon>Streptophyta</taxon>
        <taxon>Embryophyta</taxon>
        <taxon>Tracheophyta</taxon>
        <taxon>Spermatophyta</taxon>
        <taxon>Magnoliopsida</taxon>
        <taxon>eudicotyledons</taxon>
        <taxon>Gunneridae</taxon>
        <taxon>Pentapetalae</taxon>
        <taxon>rosids</taxon>
        <taxon>fabids</taxon>
        <taxon>Celastrales</taxon>
        <taxon>Celastraceae</taxon>
        <taxon>Tripterygium</taxon>
    </lineage>
</organism>
<dbReference type="PANTHER" id="PTHR35510">
    <property type="entry name" value="DBH-LIKE MONOOXYGENASE"/>
    <property type="match status" value="1"/>
</dbReference>
<accession>A0A7J7BVR4</accession>
<protein>
    <submittedName>
        <fullName evidence="1">Uncharacterized protein</fullName>
    </submittedName>
</protein>
<gene>
    <name evidence="1" type="ORF">HS088_TW23G00694</name>
</gene>
<dbReference type="InParanoid" id="A0A7J7BVR4"/>
<name>A0A7J7BVR4_TRIWF</name>
<proteinExistence type="predicted"/>
<dbReference type="OrthoDB" id="1937743at2759"/>
<keyword evidence="2" id="KW-1185">Reference proteome</keyword>